<name>A0ABU3TPC7_9BACT</name>
<dbReference type="EMBL" id="JAVNWW010000001">
    <property type="protein sequence ID" value="MDU0807718.1"/>
    <property type="molecule type" value="Genomic_DNA"/>
</dbReference>
<dbReference type="InterPro" id="IPR000073">
    <property type="entry name" value="AB_hydrolase_1"/>
</dbReference>
<organism evidence="2 3">
    <name type="scientific">Aquirufa regiilacus</name>
    <dbReference type="NCBI Taxonomy" id="3024868"/>
    <lineage>
        <taxon>Bacteria</taxon>
        <taxon>Pseudomonadati</taxon>
        <taxon>Bacteroidota</taxon>
        <taxon>Cytophagia</taxon>
        <taxon>Cytophagales</taxon>
        <taxon>Flectobacillaceae</taxon>
        <taxon>Aquirufa</taxon>
    </lineage>
</organism>
<dbReference type="PRINTS" id="PR00111">
    <property type="entry name" value="ABHYDROLASE"/>
</dbReference>
<proteinExistence type="predicted"/>
<keyword evidence="3" id="KW-1185">Reference proteome</keyword>
<evidence type="ECO:0000313" key="2">
    <source>
        <dbReference type="EMBL" id="MDU0807718.1"/>
    </source>
</evidence>
<gene>
    <name evidence="2" type="ORF">PQG45_01570</name>
</gene>
<reference evidence="2 3" key="1">
    <citation type="submission" date="2023-09" db="EMBL/GenBank/DDBJ databases">
        <title>Aquirufa genomes.</title>
        <authorList>
            <person name="Pitt A."/>
        </authorList>
    </citation>
    <scope>NUCLEOTIDE SEQUENCE [LARGE SCALE GENOMIC DNA]</scope>
    <source>
        <strain evidence="2 3">LEOWEIH-7C</strain>
    </source>
</reference>
<dbReference type="Pfam" id="PF00561">
    <property type="entry name" value="Abhydrolase_1"/>
    <property type="match status" value="1"/>
</dbReference>
<dbReference type="SUPFAM" id="SSF53474">
    <property type="entry name" value="alpha/beta-Hydrolases"/>
    <property type="match status" value="1"/>
</dbReference>
<evidence type="ECO:0000259" key="1">
    <source>
        <dbReference type="Pfam" id="PF00561"/>
    </source>
</evidence>
<evidence type="ECO:0000313" key="3">
    <source>
        <dbReference type="Proteomes" id="UP001249959"/>
    </source>
</evidence>
<comment type="caution">
    <text evidence="2">The sequence shown here is derived from an EMBL/GenBank/DDBJ whole genome shotgun (WGS) entry which is preliminary data.</text>
</comment>
<dbReference type="PANTHER" id="PTHR43798">
    <property type="entry name" value="MONOACYLGLYCEROL LIPASE"/>
    <property type="match status" value="1"/>
</dbReference>
<feature type="domain" description="AB hydrolase-1" evidence="1">
    <location>
        <begin position="3"/>
        <end position="224"/>
    </location>
</feature>
<sequence length="240" mass="27035">MRPSLVLLHGFGEDARMWDDFIPGRFPNQTLHIPNYADWSDCLTIAEYARKIVDTLPQEQSFILIGHSMGGYIALELAKQFPQQVQGIIMLHSTPVADSADKKLQRDKTAAFIQEHGSEKFIRSFVANLFASHFVESHQELMDMLANRYSQLNQTGLIASTLAMKVREDLQDFVRSTDIPTLFVLGEKDPLITTEAIVELLAGKDQHKYVILSGVAHQGCYEAPEETYAAINQFINEIHA</sequence>
<dbReference type="Gene3D" id="3.40.50.1820">
    <property type="entry name" value="alpha/beta hydrolase"/>
    <property type="match status" value="1"/>
</dbReference>
<protein>
    <submittedName>
        <fullName evidence="2">Alpha/beta hydrolase</fullName>
    </submittedName>
</protein>
<dbReference type="InterPro" id="IPR050266">
    <property type="entry name" value="AB_hydrolase_sf"/>
</dbReference>
<dbReference type="InterPro" id="IPR029058">
    <property type="entry name" value="AB_hydrolase_fold"/>
</dbReference>
<keyword evidence="2" id="KW-0378">Hydrolase</keyword>
<dbReference type="RefSeq" id="WP_315575851.1">
    <property type="nucleotide sequence ID" value="NZ_JARDXH010000003.1"/>
</dbReference>
<dbReference type="Proteomes" id="UP001249959">
    <property type="component" value="Unassembled WGS sequence"/>
</dbReference>
<accession>A0ABU3TPC7</accession>
<dbReference type="GO" id="GO:0016787">
    <property type="term" value="F:hydrolase activity"/>
    <property type="evidence" value="ECO:0007669"/>
    <property type="project" value="UniProtKB-KW"/>
</dbReference>